<feature type="region of interest" description="Disordered" evidence="1">
    <location>
        <begin position="119"/>
        <end position="176"/>
    </location>
</feature>
<evidence type="ECO:0000313" key="4">
    <source>
        <dbReference type="Proteomes" id="UP000005237"/>
    </source>
</evidence>
<accession>A0A8R1ELS0</accession>
<proteinExistence type="predicted"/>
<organism evidence="3 4">
    <name type="scientific">Caenorhabditis japonica</name>
    <dbReference type="NCBI Taxonomy" id="281687"/>
    <lineage>
        <taxon>Eukaryota</taxon>
        <taxon>Metazoa</taxon>
        <taxon>Ecdysozoa</taxon>
        <taxon>Nematoda</taxon>
        <taxon>Chromadorea</taxon>
        <taxon>Rhabditida</taxon>
        <taxon>Rhabditina</taxon>
        <taxon>Rhabditomorpha</taxon>
        <taxon>Rhabditoidea</taxon>
        <taxon>Rhabditidae</taxon>
        <taxon>Peloderinae</taxon>
        <taxon>Caenorhabditis</taxon>
    </lineage>
</organism>
<dbReference type="Proteomes" id="UP000005237">
    <property type="component" value="Unassembled WGS sequence"/>
</dbReference>
<sequence>EPRPMRDGPPRADRSVEIVSQESRSVSNRPGLMPIPHGETVQRLLGDLTMEVSGVTMSLAVMTAAMIVVTISVVMTISAATNRLASSLRLTPLKRGSVERNLQSCPHHRTPMILDRVAGGDEQGARPGSGGQNATSPPDRQGLRGPPPSRNSIGRRDPPPPRNTGGGSADSGNWRK</sequence>
<keyword evidence="2" id="KW-1133">Transmembrane helix</keyword>
<evidence type="ECO:0000256" key="1">
    <source>
        <dbReference type="SAM" id="MobiDB-lite"/>
    </source>
</evidence>
<evidence type="ECO:0000313" key="3">
    <source>
        <dbReference type="EnsemblMetazoa" id="CJA36662.1"/>
    </source>
</evidence>
<keyword evidence="2" id="KW-0812">Transmembrane</keyword>
<keyword evidence="4" id="KW-1185">Reference proteome</keyword>
<reference evidence="4" key="1">
    <citation type="submission" date="2010-08" db="EMBL/GenBank/DDBJ databases">
        <authorList>
            <consortium name="Caenorhabditis japonica Sequencing Consortium"/>
            <person name="Wilson R.K."/>
        </authorList>
    </citation>
    <scope>NUCLEOTIDE SEQUENCE [LARGE SCALE GENOMIC DNA]</scope>
    <source>
        <strain evidence="4">DF5081</strain>
    </source>
</reference>
<feature type="transmembrane region" description="Helical" evidence="2">
    <location>
        <begin position="57"/>
        <end position="80"/>
    </location>
</feature>
<evidence type="ECO:0000256" key="2">
    <source>
        <dbReference type="SAM" id="Phobius"/>
    </source>
</evidence>
<keyword evidence="2" id="KW-0472">Membrane</keyword>
<dbReference type="AlphaFoldDB" id="A0A8R1ELS0"/>
<reference evidence="3" key="2">
    <citation type="submission" date="2022-06" db="UniProtKB">
        <authorList>
            <consortium name="EnsemblMetazoa"/>
        </authorList>
    </citation>
    <scope>IDENTIFICATION</scope>
    <source>
        <strain evidence="3">DF5081</strain>
    </source>
</reference>
<name>A0A8R1ELS0_CAEJA</name>
<dbReference type="EnsemblMetazoa" id="CJA36662.1">
    <property type="protein sequence ID" value="CJA36662.1"/>
    <property type="gene ID" value="WBGene00212509"/>
</dbReference>
<protein>
    <submittedName>
        <fullName evidence="3">Uncharacterized protein</fullName>
    </submittedName>
</protein>